<accession>A0AAV3NNU5</accession>
<dbReference type="Proteomes" id="UP001454036">
    <property type="component" value="Unassembled WGS sequence"/>
</dbReference>
<protein>
    <submittedName>
        <fullName evidence="1">Uncharacterized protein</fullName>
    </submittedName>
</protein>
<proteinExistence type="predicted"/>
<organism evidence="1 2">
    <name type="scientific">Lithospermum erythrorhizon</name>
    <name type="common">Purple gromwell</name>
    <name type="synonym">Lithospermum officinale var. erythrorhizon</name>
    <dbReference type="NCBI Taxonomy" id="34254"/>
    <lineage>
        <taxon>Eukaryota</taxon>
        <taxon>Viridiplantae</taxon>
        <taxon>Streptophyta</taxon>
        <taxon>Embryophyta</taxon>
        <taxon>Tracheophyta</taxon>
        <taxon>Spermatophyta</taxon>
        <taxon>Magnoliopsida</taxon>
        <taxon>eudicotyledons</taxon>
        <taxon>Gunneridae</taxon>
        <taxon>Pentapetalae</taxon>
        <taxon>asterids</taxon>
        <taxon>lamiids</taxon>
        <taxon>Boraginales</taxon>
        <taxon>Boraginaceae</taxon>
        <taxon>Boraginoideae</taxon>
        <taxon>Lithospermeae</taxon>
        <taxon>Lithospermum</taxon>
    </lineage>
</organism>
<comment type="caution">
    <text evidence="1">The sequence shown here is derived from an EMBL/GenBank/DDBJ whole genome shotgun (WGS) entry which is preliminary data.</text>
</comment>
<gene>
    <name evidence="1" type="ORF">LIER_02256</name>
</gene>
<reference evidence="1 2" key="1">
    <citation type="submission" date="2024-01" db="EMBL/GenBank/DDBJ databases">
        <title>The complete chloroplast genome sequence of Lithospermum erythrorhizon: insights into the phylogenetic relationship among Boraginaceae species and the maternal lineages of purple gromwells.</title>
        <authorList>
            <person name="Okada T."/>
            <person name="Watanabe K."/>
        </authorList>
    </citation>
    <scope>NUCLEOTIDE SEQUENCE [LARGE SCALE GENOMIC DNA]</scope>
</reference>
<name>A0AAV3NNU5_LITER</name>
<dbReference type="AlphaFoldDB" id="A0AAV3NNU5"/>
<evidence type="ECO:0000313" key="1">
    <source>
        <dbReference type="EMBL" id="GAA0141015.1"/>
    </source>
</evidence>
<sequence length="107" mass="11825">MSKAFNGTVERRLAPPILSGVNVLKEVENIETHNSHNQKNVGASVLNTLLGDTLKSKDGLNSRMDIEFGIREELAPIEKTGKTSYLPFAAHTLSKEEKRVLLKTLHS</sequence>
<keyword evidence="2" id="KW-1185">Reference proteome</keyword>
<dbReference type="EMBL" id="BAABME010000241">
    <property type="protein sequence ID" value="GAA0141015.1"/>
    <property type="molecule type" value="Genomic_DNA"/>
</dbReference>
<evidence type="ECO:0000313" key="2">
    <source>
        <dbReference type="Proteomes" id="UP001454036"/>
    </source>
</evidence>